<dbReference type="InterPro" id="IPR027417">
    <property type="entry name" value="P-loop_NTPase"/>
</dbReference>
<accession>A0A2P8DT56</accession>
<gene>
    <name evidence="1" type="ORF">CLV30_11651</name>
</gene>
<organism evidence="1 2">
    <name type="scientific">Haloactinopolyspora alba</name>
    <dbReference type="NCBI Taxonomy" id="648780"/>
    <lineage>
        <taxon>Bacteria</taxon>
        <taxon>Bacillati</taxon>
        <taxon>Actinomycetota</taxon>
        <taxon>Actinomycetes</taxon>
        <taxon>Jiangellales</taxon>
        <taxon>Jiangellaceae</taxon>
        <taxon>Haloactinopolyspora</taxon>
    </lineage>
</organism>
<keyword evidence="2" id="KW-1185">Reference proteome</keyword>
<dbReference type="SUPFAM" id="SSF52540">
    <property type="entry name" value="P-loop containing nucleoside triphosphate hydrolases"/>
    <property type="match status" value="1"/>
</dbReference>
<evidence type="ECO:0008006" key="3">
    <source>
        <dbReference type="Google" id="ProtNLM"/>
    </source>
</evidence>
<dbReference type="OrthoDB" id="5144031at2"/>
<evidence type="ECO:0000313" key="2">
    <source>
        <dbReference type="Proteomes" id="UP000243528"/>
    </source>
</evidence>
<comment type="caution">
    <text evidence="1">The sequence shown here is derived from an EMBL/GenBank/DDBJ whole genome shotgun (WGS) entry which is preliminary data.</text>
</comment>
<dbReference type="Proteomes" id="UP000243528">
    <property type="component" value="Unassembled WGS sequence"/>
</dbReference>
<proteinExistence type="predicted"/>
<dbReference type="EMBL" id="PYGE01000016">
    <property type="protein sequence ID" value="PSL00391.1"/>
    <property type="molecule type" value="Genomic_DNA"/>
</dbReference>
<sequence>MKIVLHIGMPKAGSTALQEGLRSLRDPLAEAGVLYPKSPVIRNKQALLVSGLTSHGRLPRHLRHKYNDDSEKIEQDAQTWLQQLRERITNSSLDTVVLSDESLFRINSESALTTLAERLRPLADTIDVVVYVRQPSDYYLSMAQQTLKASHEIRSVEPINYRATLEGYAKHVADTLHVLPYDRRNWPNGDILRHFFEKFLPNVDVSLDDVPKQPNTSLSAEAMSVVAEYRRLFWSDANQRFTPDTGRLIRALNAADAEVDGSRRPRLHESVRQAVDNASTELLWLRDMHGVVFDELGDYEGVGESVELPPRPERVEDICQVDTERKTALVYRALRELAEPPAK</sequence>
<evidence type="ECO:0000313" key="1">
    <source>
        <dbReference type="EMBL" id="PSL00391.1"/>
    </source>
</evidence>
<dbReference type="AlphaFoldDB" id="A0A2P8DT56"/>
<name>A0A2P8DT56_9ACTN</name>
<dbReference type="RefSeq" id="WP_129711027.1">
    <property type="nucleotide sequence ID" value="NZ_PYGE01000016.1"/>
</dbReference>
<reference evidence="1 2" key="1">
    <citation type="submission" date="2018-03" db="EMBL/GenBank/DDBJ databases">
        <title>Genomic Encyclopedia of Archaeal and Bacterial Type Strains, Phase II (KMG-II): from individual species to whole genera.</title>
        <authorList>
            <person name="Goeker M."/>
        </authorList>
    </citation>
    <scope>NUCLEOTIDE SEQUENCE [LARGE SCALE GENOMIC DNA]</scope>
    <source>
        <strain evidence="1 2">DSM 45211</strain>
    </source>
</reference>
<protein>
    <recommendedName>
        <fullName evidence="3">Sulfotransferase family protein</fullName>
    </recommendedName>
</protein>
<dbReference type="Gene3D" id="3.40.50.300">
    <property type="entry name" value="P-loop containing nucleotide triphosphate hydrolases"/>
    <property type="match status" value="1"/>
</dbReference>